<dbReference type="OrthoDB" id="2142761at2"/>
<reference evidence="1 2" key="1">
    <citation type="submission" date="2017-05" db="EMBL/GenBank/DDBJ databases">
        <title>Vagococcus spp. assemblies.</title>
        <authorList>
            <person name="Gulvik C.A."/>
        </authorList>
    </citation>
    <scope>NUCLEOTIDE SEQUENCE [LARGE SCALE GENOMIC DNA]</scope>
    <source>
        <strain evidence="1 2">LMG 24798</strain>
    </source>
</reference>
<accession>A0A430AWS4</accession>
<gene>
    <name evidence="1" type="ORF">CBF27_05980</name>
</gene>
<proteinExistence type="predicted"/>
<name>A0A430AWS4_9ENTE</name>
<dbReference type="Pfam" id="PF08951">
    <property type="entry name" value="EntA_Immun"/>
    <property type="match status" value="1"/>
</dbReference>
<dbReference type="AlphaFoldDB" id="A0A430AWS4"/>
<evidence type="ECO:0000313" key="2">
    <source>
        <dbReference type="Proteomes" id="UP000286773"/>
    </source>
</evidence>
<sequence>MYWTPNNHCQEMLIMKKREQEQQVLQQVNALLDLDISSEERKALAYAKKGLEKSDYFPSVIGALRNDLTPLAMRRSLSPAVSKFYLTVTNHKYMNKNFGGGLISTWANIFK</sequence>
<dbReference type="GO" id="GO:0030153">
    <property type="term" value="P:bacteriocin immunity"/>
    <property type="evidence" value="ECO:0007669"/>
    <property type="project" value="InterPro"/>
</dbReference>
<dbReference type="EMBL" id="NGKC01000005">
    <property type="protein sequence ID" value="RSU12521.1"/>
    <property type="molecule type" value="Genomic_DNA"/>
</dbReference>
<organism evidence="1 2">
    <name type="scientific">Vagococcus acidifermentans</name>
    <dbReference type="NCBI Taxonomy" id="564710"/>
    <lineage>
        <taxon>Bacteria</taxon>
        <taxon>Bacillati</taxon>
        <taxon>Bacillota</taxon>
        <taxon>Bacilli</taxon>
        <taxon>Lactobacillales</taxon>
        <taxon>Enterococcaceae</taxon>
        <taxon>Vagococcus</taxon>
    </lineage>
</organism>
<evidence type="ECO:0000313" key="1">
    <source>
        <dbReference type="EMBL" id="RSU12521.1"/>
    </source>
</evidence>
<evidence type="ECO:0008006" key="3">
    <source>
        <dbReference type="Google" id="ProtNLM"/>
    </source>
</evidence>
<dbReference type="InterPro" id="IPR015046">
    <property type="entry name" value="LciA_Immunity-like"/>
</dbReference>
<protein>
    <recommendedName>
        <fullName evidence="3">Bacteriocin immunity protein</fullName>
    </recommendedName>
</protein>
<dbReference type="Proteomes" id="UP000286773">
    <property type="component" value="Unassembled WGS sequence"/>
</dbReference>
<dbReference type="CDD" id="cd21059">
    <property type="entry name" value="LciA-like"/>
    <property type="match status" value="1"/>
</dbReference>
<comment type="caution">
    <text evidence="1">The sequence shown here is derived from an EMBL/GenBank/DDBJ whole genome shotgun (WGS) entry which is preliminary data.</text>
</comment>
<keyword evidence="2" id="KW-1185">Reference proteome</keyword>